<evidence type="ECO:0000256" key="4">
    <source>
        <dbReference type="HAMAP-Rule" id="MF_00127"/>
    </source>
</evidence>
<keyword evidence="7" id="KW-0934">Plastid</keyword>
<reference evidence="7" key="1">
    <citation type="submission" date="2016-10" db="EMBL/GenBank/DDBJ databases">
        <title>Chloroplast genomes as a tool to resolve red algal phylogenies: a case study in the Nemaliales.</title>
        <authorList>
            <person name="Costa J.F."/>
            <person name="Lin S.M."/>
            <person name="Macaya E.C."/>
            <person name="Fernandez-Garcia C."/>
            <person name="Verbruggen H."/>
        </authorList>
    </citation>
    <scope>NUCLEOTIDE SEQUENCE</scope>
    <source>
        <strain evidence="7">J.0158</strain>
    </source>
</reference>
<dbReference type="EMBL" id="LT622868">
    <property type="protein sequence ID" value="SCW22463.1"/>
    <property type="molecule type" value="Genomic_DNA"/>
</dbReference>
<feature type="domain" description="Aminoacyl-transfer RNA synthetases class-II family profile" evidence="6">
    <location>
        <begin position="1"/>
        <end position="330"/>
    </location>
</feature>
<evidence type="ECO:0000256" key="2">
    <source>
        <dbReference type="ARBA" id="ARBA00022741"/>
    </source>
</evidence>
<dbReference type="EC" id="6.1.1.21" evidence="4"/>
<feature type="binding site" evidence="5">
    <location>
        <position position="128"/>
    </location>
    <ligand>
        <name>L-histidine</name>
        <dbReference type="ChEBI" id="CHEBI:57595"/>
    </ligand>
</feature>
<dbReference type="InterPro" id="IPR006195">
    <property type="entry name" value="aa-tRNA-synth_II"/>
</dbReference>
<dbReference type="GO" id="GO:0005524">
    <property type="term" value="F:ATP binding"/>
    <property type="evidence" value="ECO:0007669"/>
    <property type="project" value="UniProtKB-UniRule"/>
</dbReference>
<keyword evidence="4" id="KW-0030">Aminoacyl-tRNA synthetase</keyword>
<evidence type="ECO:0000256" key="3">
    <source>
        <dbReference type="ARBA" id="ARBA00047639"/>
    </source>
</evidence>
<keyword evidence="4" id="KW-0067">ATP-binding</keyword>
<reference evidence="7" key="2">
    <citation type="submission" date="2016-10" db="EMBL/GenBank/DDBJ databases">
        <authorList>
            <person name="de Groot N.N."/>
        </authorList>
    </citation>
    <scope>NUCLEOTIDE SEQUENCE</scope>
    <source>
        <strain evidence="7">J.0158</strain>
    </source>
</reference>
<evidence type="ECO:0000259" key="6">
    <source>
        <dbReference type="PROSITE" id="PS50862"/>
    </source>
</evidence>
<comment type="subcellular location">
    <subcellularLocation>
        <location evidence="4">Plastid</location>
        <location evidence="4">Chloroplast</location>
    </subcellularLocation>
</comment>
<feature type="binding site" evidence="5">
    <location>
        <position position="255"/>
    </location>
    <ligand>
        <name>L-histidine</name>
        <dbReference type="ChEBI" id="CHEBI:57595"/>
    </ligand>
</feature>
<dbReference type="NCBIfam" id="TIGR00442">
    <property type="entry name" value="hisS"/>
    <property type="match status" value="1"/>
</dbReference>
<dbReference type="GO" id="GO:0006427">
    <property type="term" value="P:histidyl-tRNA aminoacylation"/>
    <property type="evidence" value="ECO:0007669"/>
    <property type="project" value="UniProtKB-UniRule"/>
</dbReference>
<dbReference type="Pfam" id="PF13393">
    <property type="entry name" value="tRNA-synt_His"/>
    <property type="match status" value="1"/>
</dbReference>
<dbReference type="InterPro" id="IPR045864">
    <property type="entry name" value="aa-tRNA-synth_II/BPL/LPL"/>
</dbReference>
<dbReference type="PIRSF" id="PIRSF001549">
    <property type="entry name" value="His-tRNA_synth"/>
    <property type="match status" value="1"/>
</dbReference>
<evidence type="ECO:0000256" key="5">
    <source>
        <dbReference type="PIRSR" id="PIRSR001549-1"/>
    </source>
</evidence>
<dbReference type="SUPFAM" id="SSF52954">
    <property type="entry name" value="Class II aaRS ABD-related"/>
    <property type="match status" value="1"/>
</dbReference>
<dbReference type="HAMAP" id="MF_00127">
    <property type="entry name" value="His_tRNA_synth"/>
    <property type="match status" value="1"/>
</dbReference>
<dbReference type="InterPro" id="IPR036621">
    <property type="entry name" value="Anticodon-bd_dom_sf"/>
</dbReference>
<dbReference type="PANTHER" id="PTHR43707">
    <property type="entry name" value="HISTIDYL-TRNA SYNTHETASE"/>
    <property type="match status" value="1"/>
</dbReference>
<dbReference type="GO" id="GO:0009507">
    <property type="term" value="C:chloroplast"/>
    <property type="evidence" value="ECO:0007669"/>
    <property type="project" value="UniProtKB-SubCell"/>
</dbReference>
<feature type="binding site" evidence="5">
    <location>
        <begin position="79"/>
        <end position="81"/>
    </location>
    <ligand>
        <name>L-histidine</name>
        <dbReference type="ChEBI" id="CHEBI:57595"/>
    </ligand>
</feature>
<keyword evidence="2 4" id="KW-0547">Nucleotide-binding</keyword>
<dbReference type="SUPFAM" id="SSF55681">
    <property type="entry name" value="Class II aaRS and biotin synthetases"/>
    <property type="match status" value="1"/>
</dbReference>
<dbReference type="PANTHER" id="PTHR43707:SF1">
    <property type="entry name" value="HISTIDINE--TRNA LIGASE, MITOCHONDRIAL-RELATED"/>
    <property type="match status" value="1"/>
</dbReference>
<keyword evidence="4" id="KW-0648">Protein biosynthesis</keyword>
<sequence>MQSIRGMHDILPEESKYWQHIYTEAFKVLDTANYQEIRTPILELQSLFERSIGQDTDIINKEMYTFLDRSNRALTLRPEGTAGIARAIIQHKLCDNQSIQKLWYLGPMFRYERPQRGRQRQFHQLGLECYGTNHPLIDAEVIALAQKILQNLKSQSIKVNINSLGSTKERKIYENQLQDYLSKYVNDLDNESAHKIATNPFRLLDSKSPKIHEILQFAPKITDSLQKESKNRFDQVQEYLHEIGIEFKINHHLVRGLDYYNDTVFEIKTDLLGTQDTICGGGRYDNLTKQIGGKQIDAVGWGIGVERLLLLIKNSLLLPEKPICVYIAIPDIQNIHYGLSITQSLQKYHLKYELDISGCSIKKHLQKASKQHAMICLILGQEEIRQNNISVRWMQRNKQVTYSKESFNTILPEIQAEYYNKNEVG</sequence>
<dbReference type="PROSITE" id="PS50862">
    <property type="entry name" value="AA_TRNA_LIGASE_II"/>
    <property type="match status" value="1"/>
</dbReference>
<dbReference type="GeneID" id="30000697"/>
<keyword evidence="4 7" id="KW-0436">Ligase</keyword>
<organism evidence="7">
    <name type="scientific">Izziella formosana</name>
    <dbReference type="NCBI Taxonomy" id="1653389"/>
    <lineage>
        <taxon>Eukaryota</taxon>
        <taxon>Rhodophyta</taxon>
        <taxon>Florideophyceae</taxon>
        <taxon>Nemaliophycidae</taxon>
        <taxon>Nemaliales</taxon>
        <taxon>Liagoraceae</taxon>
        <taxon>Izziella</taxon>
    </lineage>
</organism>
<keyword evidence="7" id="KW-0150">Chloroplast</keyword>
<dbReference type="Gene3D" id="3.30.930.10">
    <property type="entry name" value="Bira Bifunctional Protein, Domain 2"/>
    <property type="match status" value="1"/>
</dbReference>
<dbReference type="InterPro" id="IPR004154">
    <property type="entry name" value="Anticodon-bd"/>
</dbReference>
<dbReference type="GO" id="GO:0004821">
    <property type="term" value="F:histidine-tRNA ligase activity"/>
    <property type="evidence" value="ECO:0007669"/>
    <property type="project" value="UniProtKB-UniRule"/>
</dbReference>
<comment type="similarity">
    <text evidence="1 4">Belongs to the class-II aminoacyl-tRNA synthetase family.</text>
</comment>
<evidence type="ECO:0000256" key="1">
    <source>
        <dbReference type="ARBA" id="ARBA00008226"/>
    </source>
</evidence>
<dbReference type="Pfam" id="PF03129">
    <property type="entry name" value="HGTP_anticodon"/>
    <property type="match status" value="1"/>
</dbReference>
<geneLocation type="chloroplast" evidence="7"/>
<dbReference type="Gene3D" id="3.40.50.800">
    <property type="entry name" value="Anticodon-binding domain"/>
    <property type="match status" value="1"/>
</dbReference>
<protein>
    <recommendedName>
        <fullName evidence="4">Histidine--tRNA ligase, chloroplastic</fullName>
        <ecNumber evidence="4">6.1.1.21</ecNumber>
    </recommendedName>
    <alternativeName>
        <fullName evidence="4">Histidyl-tRNA synthetase</fullName>
        <shortName evidence="4">HisRS</shortName>
    </alternativeName>
</protein>
<name>A0A1G4NUT4_9FLOR</name>
<accession>A0A1G4NUT4</accession>
<dbReference type="InterPro" id="IPR004516">
    <property type="entry name" value="HisRS/HisZ"/>
</dbReference>
<proteinExistence type="inferred from homology"/>
<dbReference type="AlphaFoldDB" id="A0A1G4NUT4"/>
<feature type="binding site" evidence="5">
    <location>
        <begin position="259"/>
        <end position="260"/>
    </location>
    <ligand>
        <name>L-histidine</name>
        <dbReference type="ChEBI" id="CHEBI:57595"/>
    </ligand>
</feature>
<comment type="catalytic activity">
    <reaction evidence="3 4">
        <text>tRNA(His) + L-histidine + ATP = L-histidyl-tRNA(His) + AMP + diphosphate + H(+)</text>
        <dbReference type="Rhea" id="RHEA:17313"/>
        <dbReference type="Rhea" id="RHEA-COMP:9665"/>
        <dbReference type="Rhea" id="RHEA-COMP:9689"/>
        <dbReference type="ChEBI" id="CHEBI:15378"/>
        <dbReference type="ChEBI" id="CHEBI:30616"/>
        <dbReference type="ChEBI" id="CHEBI:33019"/>
        <dbReference type="ChEBI" id="CHEBI:57595"/>
        <dbReference type="ChEBI" id="CHEBI:78442"/>
        <dbReference type="ChEBI" id="CHEBI:78527"/>
        <dbReference type="ChEBI" id="CHEBI:456215"/>
        <dbReference type="EC" id="6.1.1.21"/>
    </reaction>
</comment>
<dbReference type="InterPro" id="IPR015807">
    <property type="entry name" value="His-tRNA-ligase"/>
</dbReference>
<dbReference type="InterPro" id="IPR041715">
    <property type="entry name" value="HisRS-like_core"/>
</dbReference>
<gene>
    <name evidence="7" type="primary">syh</name>
    <name evidence="4" type="synonym">hisS</name>
    <name evidence="7" type="ORF">J0158_230</name>
</gene>
<dbReference type="CDD" id="cd00773">
    <property type="entry name" value="HisRS-like_core"/>
    <property type="match status" value="1"/>
</dbReference>
<dbReference type="RefSeq" id="YP_009314209.1">
    <property type="nucleotide sequence ID" value="NC_031660.1"/>
</dbReference>
<evidence type="ECO:0000313" key="7">
    <source>
        <dbReference type="EMBL" id="SCW22463.1"/>
    </source>
</evidence>
<feature type="binding site" evidence="5">
    <location>
        <position position="124"/>
    </location>
    <ligand>
        <name>L-histidine</name>
        <dbReference type="ChEBI" id="CHEBI:57595"/>
    </ligand>
</feature>
<feature type="binding site" evidence="5">
    <location>
        <position position="110"/>
    </location>
    <ligand>
        <name>L-histidine</name>
        <dbReference type="ChEBI" id="CHEBI:57595"/>
    </ligand>
</feature>